<proteinExistence type="predicted"/>
<keyword evidence="4" id="KW-1185">Reference proteome</keyword>
<dbReference type="InterPro" id="IPR008395">
    <property type="entry name" value="Agenet-like_dom"/>
</dbReference>
<keyword evidence="1" id="KW-0472">Membrane</keyword>
<sequence length="170" mass="19933">MDAENLPFEVGEMIELKTFQKGFRSAWFRAKIISINTKKGKVGFCLNFVDYPDEKTEWNQIYQKCPYMIGNSKQTKSELMVRPAFPFFLCESEEPLEAPSNVLVAVHEMWKVGHLVDYLCDDCYWSATIVELLGENNFLVSFSLLLYFTFLFCVLVFYWKKLFFSLNFEG</sequence>
<dbReference type="PANTHER" id="PTHR36805:SF7">
    <property type="entry name" value="AGENET DOMAIN-CONTAINING PROTEIN"/>
    <property type="match status" value="1"/>
</dbReference>
<dbReference type="AlphaFoldDB" id="A0A0K9PY04"/>
<protein>
    <recommendedName>
        <fullName evidence="2">Agenet-like domain-containing protein</fullName>
    </recommendedName>
</protein>
<dbReference type="Proteomes" id="UP000036987">
    <property type="component" value="Unassembled WGS sequence"/>
</dbReference>
<feature type="domain" description="Agenet-like" evidence="2">
    <location>
        <begin position="11"/>
        <end position="86"/>
    </location>
</feature>
<evidence type="ECO:0000259" key="2">
    <source>
        <dbReference type="Pfam" id="PF05641"/>
    </source>
</evidence>
<dbReference type="Pfam" id="PF05641">
    <property type="entry name" value="Agenet"/>
    <property type="match status" value="1"/>
</dbReference>
<feature type="transmembrane region" description="Helical" evidence="1">
    <location>
        <begin position="138"/>
        <end position="159"/>
    </location>
</feature>
<evidence type="ECO:0000313" key="3">
    <source>
        <dbReference type="EMBL" id="KMZ73901.1"/>
    </source>
</evidence>
<dbReference type="EMBL" id="LFYR01000514">
    <property type="protein sequence ID" value="KMZ73901.1"/>
    <property type="molecule type" value="Genomic_DNA"/>
</dbReference>
<dbReference type="PANTHER" id="PTHR36805">
    <property type="entry name" value="AGENET DOMAIN-CONTAINING PROTEIN"/>
    <property type="match status" value="1"/>
</dbReference>
<gene>
    <name evidence="3" type="ORF">ZOSMA_13G01070</name>
</gene>
<evidence type="ECO:0000256" key="1">
    <source>
        <dbReference type="SAM" id="Phobius"/>
    </source>
</evidence>
<keyword evidence="1" id="KW-0812">Transmembrane</keyword>
<accession>A0A0K9PY04</accession>
<organism evidence="3 4">
    <name type="scientific">Zostera marina</name>
    <name type="common">Eelgrass</name>
    <dbReference type="NCBI Taxonomy" id="29655"/>
    <lineage>
        <taxon>Eukaryota</taxon>
        <taxon>Viridiplantae</taxon>
        <taxon>Streptophyta</taxon>
        <taxon>Embryophyta</taxon>
        <taxon>Tracheophyta</taxon>
        <taxon>Spermatophyta</taxon>
        <taxon>Magnoliopsida</taxon>
        <taxon>Liliopsida</taxon>
        <taxon>Zosteraceae</taxon>
        <taxon>Zostera</taxon>
    </lineage>
</organism>
<keyword evidence="1" id="KW-1133">Transmembrane helix</keyword>
<reference evidence="4" key="1">
    <citation type="journal article" date="2016" name="Nature">
        <title>The genome of the seagrass Zostera marina reveals angiosperm adaptation to the sea.</title>
        <authorList>
            <person name="Olsen J.L."/>
            <person name="Rouze P."/>
            <person name="Verhelst B."/>
            <person name="Lin Y.-C."/>
            <person name="Bayer T."/>
            <person name="Collen J."/>
            <person name="Dattolo E."/>
            <person name="De Paoli E."/>
            <person name="Dittami S."/>
            <person name="Maumus F."/>
            <person name="Michel G."/>
            <person name="Kersting A."/>
            <person name="Lauritano C."/>
            <person name="Lohaus R."/>
            <person name="Toepel M."/>
            <person name="Tonon T."/>
            <person name="Vanneste K."/>
            <person name="Amirebrahimi M."/>
            <person name="Brakel J."/>
            <person name="Bostroem C."/>
            <person name="Chovatia M."/>
            <person name="Grimwood J."/>
            <person name="Jenkins J.W."/>
            <person name="Jueterbock A."/>
            <person name="Mraz A."/>
            <person name="Stam W.T."/>
            <person name="Tice H."/>
            <person name="Bornberg-Bauer E."/>
            <person name="Green P.J."/>
            <person name="Pearson G.A."/>
            <person name="Procaccini G."/>
            <person name="Duarte C.M."/>
            <person name="Schmutz J."/>
            <person name="Reusch T.B.H."/>
            <person name="Van de Peer Y."/>
        </authorList>
    </citation>
    <scope>NUCLEOTIDE SEQUENCE [LARGE SCALE GENOMIC DNA]</scope>
    <source>
        <strain evidence="4">cv. Finnish</strain>
    </source>
</reference>
<dbReference type="OrthoDB" id="1894168at2759"/>
<dbReference type="OMA" id="KEWIMVR"/>
<evidence type="ECO:0000313" key="4">
    <source>
        <dbReference type="Proteomes" id="UP000036987"/>
    </source>
</evidence>
<comment type="caution">
    <text evidence="3">The sequence shown here is derived from an EMBL/GenBank/DDBJ whole genome shotgun (WGS) entry which is preliminary data.</text>
</comment>
<name>A0A0K9PY04_ZOSMR</name>